<evidence type="ECO:0000313" key="7">
    <source>
        <dbReference type="Proteomes" id="UP001055712"/>
    </source>
</evidence>
<accession>A0A9D4YUM1</accession>
<dbReference type="AlphaFoldDB" id="A0A9D4YUM1"/>
<protein>
    <recommendedName>
        <fullName evidence="5">Peptidase M20 dimerisation domain-containing protein</fullName>
    </recommendedName>
</protein>
<feature type="domain" description="Peptidase M20 dimerisation" evidence="5">
    <location>
        <begin position="224"/>
        <end position="383"/>
    </location>
</feature>
<dbReference type="GO" id="GO:0008233">
    <property type="term" value="F:peptidase activity"/>
    <property type="evidence" value="ECO:0007669"/>
    <property type="project" value="UniProtKB-KW"/>
</dbReference>
<feature type="chain" id="PRO_5039701112" description="Peptidase M20 dimerisation domain-containing protein" evidence="4">
    <location>
        <begin position="24"/>
        <end position="499"/>
    </location>
</feature>
<sequence>MKLLRFAAAVSLWLSLWLSLAIADKEAALARLEAPENDDGYNQELLDLVAIPSVSSLPENQPDILRAAAWLEARLKKAGMENVQVLHTQGPRPVVYAECLHAPPGAPTALVYAHYDVQPAADTADLWTSPPFEPEIRGGRAWGRGVDDDKGSGVLPPIQALEALLASGGSVPINVKVMLEGEEEVGSPFLEPFLAKHAGLLASDFVLSADGGQIAADQPAALLGLRGALAVEVQVATATTDVHSGMAGGAVQNPARSLAQLLSTMWHPNNSIAVAGWYDNVREISEGDRQDMAAYGFDEQRELLGPLGASAAVGEEGYTSLERLWHRPTLEVVGIGGGFQGAGIKTIVPARAFAKLAARLVPFQTPEEVLALLRAHVAEHSPAACNVTMVPLGFSARPYTQQKDSLPNRAAAKVLTGLMGNPPKYVRSGATIPALAAFQKHLGASTTVFAFGLPDSNLHAADENMHLSMYRLARKAWVHLFYELAEQAAAVAGADHSEL</sequence>
<evidence type="ECO:0000313" key="6">
    <source>
        <dbReference type="EMBL" id="KAI3426497.1"/>
    </source>
</evidence>
<dbReference type="PANTHER" id="PTHR43270:SF12">
    <property type="entry name" value="SUCCINYL-DIAMINOPIMELATE DESUCCINYLASE"/>
    <property type="match status" value="1"/>
</dbReference>
<keyword evidence="4" id="KW-0732">Signal</keyword>
<reference evidence="6" key="1">
    <citation type="journal article" date="2019" name="Plant J.">
        <title>Chlorella vulgaris genome assembly and annotation reveals the molecular basis for metabolic acclimation to high light conditions.</title>
        <authorList>
            <person name="Cecchin M."/>
            <person name="Marcolungo L."/>
            <person name="Rossato M."/>
            <person name="Girolomoni L."/>
            <person name="Cosentino E."/>
            <person name="Cuine S."/>
            <person name="Li-Beisson Y."/>
            <person name="Delledonne M."/>
            <person name="Ballottari M."/>
        </authorList>
    </citation>
    <scope>NUCLEOTIDE SEQUENCE</scope>
    <source>
        <strain evidence="6">211/11P</strain>
    </source>
</reference>
<keyword evidence="7" id="KW-1185">Reference proteome</keyword>
<dbReference type="EMBL" id="SIDB01000011">
    <property type="protein sequence ID" value="KAI3426497.1"/>
    <property type="molecule type" value="Genomic_DNA"/>
</dbReference>
<dbReference type="Pfam" id="PF01546">
    <property type="entry name" value="Peptidase_M20"/>
    <property type="match status" value="1"/>
</dbReference>
<organism evidence="6 7">
    <name type="scientific">Chlorella vulgaris</name>
    <name type="common">Green alga</name>
    <dbReference type="NCBI Taxonomy" id="3077"/>
    <lineage>
        <taxon>Eukaryota</taxon>
        <taxon>Viridiplantae</taxon>
        <taxon>Chlorophyta</taxon>
        <taxon>core chlorophytes</taxon>
        <taxon>Trebouxiophyceae</taxon>
        <taxon>Chlorellales</taxon>
        <taxon>Chlorellaceae</taxon>
        <taxon>Chlorella clade</taxon>
        <taxon>Chlorella</taxon>
    </lineage>
</organism>
<dbReference type="PANTHER" id="PTHR43270">
    <property type="entry name" value="BETA-ALA-HIS DIPEPTIDASE"/>
    <property type="match status" value="1"/>
</dbReference>
<evidence type="ECO:0000256" key="4">
    <source>
        <dbReference type="SAM" id="SignalP"/>
    </source>
</evidence>
<feature type="signal peptide" evidence="4">
    <location>
        <begin position="1"/>
        <end position="23"/>
    </location>
</feature>
<comment type="caution">
    <text evidence="6">The sequence shown here is derived from an EMBL/GenBank/DDBJ whole genome shotgun (WGS) entry which is preliminary data.</text>
</comment>
<dbReference type="InterPro" id="IPR051458">
    <property type="entry name" value="Cyt/Met_Dipeptidase"/>
</dbReference>
<keyword evidence="3" id="KW-0378">Hydrolase</keyword>
<evidence type="ECO:0000256" key="2">
    <source>
        <dbReference type="ARBA" id="ARBA00022723"/>
    </source>
</evidence>
<reference evidence="6" key="2">
    <citation type="submission" date="2020-11" db="EMBL/GenBank/DDBJ databases">
        <authorList>
            <person name="Cecchin M."/>
            <person name="Marcolungo L."/>
            <person name="Rossato M."/>
            <person name="Girolomoni L."/>
            <person name="Cosentino E."/>
            <person name="Cuine S."/>
            <person name="Li-Beisson Y."/>
            <person name="Delledonne M."/>
            <person name="Ballottari M."/>
        </authorList>
    </citation>
    <scope>NUCLEOTIDE SEQUENCE</scope>
    <source>
        <strain evidence="6">211/11P</strain>
        <tissue evidence="6">Whole cell</tissue>
    </source>
</reference>
<gene>
    <name evidence="6" type="ORF">D9Q98_008863</name>
</gene>
<evidence type="ECO:0000259" key="5">
    <source>
        <dbReference type="Pfam" id="PF07687"/>
    </source>
</evidence>
<dbReference type="InterPro" id="IPR011650">
    <property type="entry name" value="Peptidase_M20_dimer"/>
</dbReference>
<dbReference type="OrthoDB" id="3064516at2759"/>
<dbReference type="Proteomes" id="UP001055712">
    <property type="component" value="Unassembled WGS sequence"/>
</dbReference>
<dbReference type="SUPFAM" id="SSF53187">
    <property type="entry name" value="Zn-dependent exopeptidases"/>
    <property type="match status" value="1"/>
</dbReference>
<keyword evidence="1" id="KW-0645">Protease</keyword>
<dbReference type="Pfam" id="PF07687">
    <property type="entry name" value="M20_dimer"/>
    <property type="match status" value="1"/>
</dbReference>
<dbReference type="Gene3D" id="3.40.630.10">
    <property type="entry name" value="Zn peptidases"/>
    <property type="match status" value="1"/>
</dbReference>
<proteinExistence type="predicted"/>
<dbReference type="Gene3D" id="3.30.70.360">
    <property type="match status" value="1"/>
</dbReference>
<dbReference type="NCBIfam" id="NF006579">
    <property type="entry name" value="PRK09104.1"/>
    <property type="match status" value="1"/>
</dbReference>
<dbReference type="GO" id="GO:0006508">
    <property type="term" value="P:proteolysis"/>
    <property type="evidence" value="ECO:0007669"/>
    <property type="project" value="UniProtKB-KW"/>
</dbReference>
<evidence type="ECO:0000256" key="1">
    <source>
        <dbReference type="ARBA" id="ARBA00022670"/>
    </source>
</evidence>
<dbReference type="InterPro" id="IPR002933">
    <property type="entry name" value="Peptidase_M20"/>
</dbReference>
<evidence type="ECO:0000256" key="3">
    <source>
        <dbReference type="ARBA" id="ARBA00022801"/>
    </source>
</evidence>
<dbReference type="GO" id="GO:0046872">
    <property type="term" value="F:metal ion binding"/>
    <property type="evidence" value="ECO:0007669"/>
    <property type="project" value="UniProtKB-KW"/>
</dbReference>
<name>A0A9D4YUM1_CHLVU</name>
<keyword evidence="2" id="KW-0479">Metal-binding</keyword>